<keyword evidence="1" id="KW-1133">Transmembrane helix</keyword>
<dbReference type="AlphaFoldDB" id="A0A8T8E2B1"/>
<reference evidence="2 3" key="1">
    <citation type="submission" date="2021-01" db="EMBL/GenBank/DDBJ databases">
        <title>Genome Sequence and Methylation Pattern of Haloterrigena salifodinae BOL5-1, An Extremely Halophilic Archaeon from a Bolivian Salt Mine.</title>
        <authorList>
            <person name="DasSarma P."/>
            <person name="Anton B.P."/>
            <person name="DasSarma S.L."/>
            <person name="von Ehrenheim H.A.L."/>
            <person name="Martinez F.L."/>
            <person name="Guzman D."/>
            <person name="Roberts R.J."/>
            <person name="DasSarma S."/>
        </authorList>
    </citation>
    <scope>NUCLEOTIDE SEQUENCE [LARGE SCALE GENOMIC DNA]</scope>
    <source>
        <strain evidence="2 3">BOL5-1</strain>
    </source>
</reference>
<feature type="transmembrane region" description="Helical" evidence="1">
    <location>
        <begin position="71"/>
        <end position="89"/>
    </location>
</feature>
<accession>A0A8T8E2B1</accession>
<sequence>MPRQLKALDEAAEVYGNLKSAYRDGPYGEKARKFNVREREAERKRRVLSLVSIWNSLLKWGMWYGESPGHVLKMVVLSWAVAAILLFCSGIQTPTETIVFSWQGTPRLDIIDDVLLFSFCRLFTFSNESYTVSGGSEVIGFAISAVGKLLEAMLIFTLGRRTVS</sequence>
<organism evidence="2 3">
    <name type="scientific">Haloterrigena salifodinae</name>
    <dbReference type="NCBI Taxonomy" id="2675099"/>
    <lineage>
        <taxon>Archaea</taxon>
        <taxon>Methanobacteriati</taxon>
        <taxon>Methanobacteriota</taxon>
        <taxon>Stenosarchaea group</taxon>
        <taxon>Halobacteria</taxon>
        <taxon>Halobacteriales</taxon>
        <taxon>Natrialbaceae</taxon>
        <taxon>Haloterrigena</taxon>
    </lineage>
</organism>
<dbReference type="Proteomes" id="UP000637819">
    <property type="component" value="Chromosome"/>
</dbReference>
<name>A0A8T8E2B1_9EURY</name>
<evidence type="ECO:0000313" key="2">
    <source>
        <dbReference type="EMBL" id="QRV15899.1"/>
    </source>
</evidence>
<gene>
    <name evidence="2" type="ORF">JMJ58_03060</name>
</gene>
<dbReference type="KEGG" id="hsal:JMJ58_03060"/>
<keyword evidence="1" id="KW-0472">Membrane</keyword>
<proteinExistence type="predicted"/>
<dbReference type="OrthoDB" id="382343at2157"/>
<dbReference type="EMBL" id="CP069188">
    <property type="protein sequence ID" value="QRV15899.1"/>
    <property type="molecule type" value="Genomic_DNA"/>
</dbReference>
<keyword evidence="3" id="KW-1185">Reference proteome</keyword>
<evidence type="ECO:0000313" key="3">
    <source>
        <dbReference type="Proteomes" id="UP000637819"/>
    </source>
</evidence>
<dbReference type="GeneID" id="62874070"/>
<feature type="transmembrane region" description="Helical" evidence="1">
    <location>
        <begin position="47"/>
        <end position="65"/>
    </location>
</feature>
<keyword evidence="1" id="KW-0812">Transmembrane</keyword>
<dbReference type="RefSeq" id="WP_204748315.1">
    <property type="nucleotide sequence ID" value="NZ_CP069188.1"/>
</dbReference>
<evidence type="ECO:0000256" key="1">
    <source>
        <dbReference type="SAM" id="Phobius"/>
    </source>
</evidence>
<protein>
    <submittedName>
        <fullName evidence="2">Uncharacterized protein</fullName>
    </submittedName>
</protein>